<keyword evidence="3" id="KW-1185">Reference proteome</keyword>
<dbReference type="Proteomes" id="UP001283361">
    <property type="component" value="Unassembled WGS sequence"/>
</dbReference>
<evidence type="ECO:0000256" key="1">
    <source>
        <dbReference type="SAM" id="MobiDB-lite"/>
    </source>
</evidence>
<evidence type="ECO:0000313" key="2">
    <source>
        <dbReference type="EMBL" id="KAK3793899.1"/>
    </source>
</evidence>
<gene>
    <name evidence="2" type="ORF">RRG08_033475</name>
</gene>
<name>A0AAE1ATU5_9GAST</name>
<dbReference type="EMBL" id="JAWDGP010001166">
    <property type="protein sequence ID" value="KAK3793899.1"/>
    <property type="molecule type" value="Genomic_DNA"/>
</dbReference>
<accession>A0AAE1ATU5</accession>
<comment type="caution">
    <text evidence="2">The sequence shown here is derived from an EMBL/GenBank/DDBJ whole genome shotgun (WGS) entry which is preliminary data.</text>
</comment>
<sequence length="134" mass="14518">MGGDRLGWPPSRCSPGGDQTSARAAPRLDVWCGLHNVPQFELHTSLGAGQVVSVYFESCFLSMRGTESAHVCSANNQRATVATLGLQPWTMTSTIQFCSTEGNGRRRQLSSHHPETPTALCSYLQLLIAELPTD</sequence>
<dbReference type="AlphaFoldDB" id="A0AAE1ATU5"/>
<feature type="region of interest" description="Disordered" evidence="1">
    <location>
        <begin position="1"/>
        <end position="22"/>
    </location>
</feature>
<organism evidence="2 3">
    <name type="scientific">Elysia crispata</name>
    <name type="common">lettuce slug</name>
    <dbReference type="NCBI Taxonomy" id="231223"/>
    <lineage>
        <taxon>Eukaryota</taxon>
        <taxon>Metazoa</taxon>
        <taxon>Spiralia</taxon>
        <taxon>Lophotrochozoa</taxon>
        <taxon>Mollusca</taxon>
        <taxon>Gastropoda</taxon>
        <taxon>Heterobranchia</taxon>
        <taxon>Euthyneura</taxon>
        <taxon>Panpulmonata</taxon>
        <taxon>Sacoglossa</taxon>
        <taxon>Placobranchoidea</taxon>
        <taxon>Plakobranchidae</taxon>
        <taxon>Elysia</taxon>
    </lineage>
</organism>
<evidence type="ECO:0000313" key="3">
    <source>
        <dbReference type="Proteomes" id="UP001283361"/>
    </source>
</evidence>
<protein>
    <submittedName>
        <fullName evidence="2">Uncharacterized protein</fullName>
    </submittedName>
</protein>
<proteinExistence type="predicted"/>
<reference evidence="2" key="1">
    <citation type="journal article" date="2023" name="G3 (Bethesda)">
        <title>A reference genome for the long-term kleptoplast-retaining sea slug Elysia crispata morphotype clarki.</title>
        <authorList>
            <person name="Eastman K.E."/>
            <person name="Pendleton A.L."/>
            <person name="Shaikh M.A."/>
            <person name="Suttiyut T."/>
            <person name="Ogas R."/>
            <person name="Tomko P."/>
            <person name="Gavelis G."/>
            <person name="Widhalm J.R."/>
            <person name="Wisecaver J.H."/>
        </authorList>
    </citation>
    <scope>NUCLEOTIDE SEQUENCE</scope>
    <source>
        <strain evidence="2">ECLA1</strain>
    </source>
</reference>